<dbReference type="RefSeq" id="XP_005646915.1">
    <property type="nucleotide sequence ID" value="XM_005646858.1"/>
</dbReference>
<proteinExistence type="inferred from homology"/>
<dbReference type="InterPro" id="IPR003663">
    <property type="entry name" value="Sugar/inositol_transpt"/>
</dbReference>
<keyword evidence="7 10" id="KW-1133">Transmembrane helix</keyword>
<comment type="similarity">
    <text evidence="2 9">Belongs to the major facilitator superfamily. Sugar transporter (TC 2.A.1.1) family.</text>
</comment>
<dbReference type="KEGG" id="csl:COCSUDRAFT_29643"/>
<evidence type="ECO:0000256" key="2">
    <source>
        <dbReference type="ARBA" id="ARBA00010992"/>
    </source>
</evidence>
<keyword evidence="5 10" id="KW-0812">Transmembrane</keyword>
<gene>
    <name evidence="12" type="ORF">COCSUDRAFT_29643</name>
</gene>
<dbReference type="GO" id="GO:0016020">
    <property type="term" value="C:membrane"/>
    <property type="evidence" value="ECO:0007669"/>
    <property type="project" value="UniProtKB-SubCell"/>
</dbReference>
<dbReference type="InterPro" id="IPR020846">
    <property type="entry name" value="MFS_dom"/>
</dbReference>
<dbReference type="PROSITE" id="PS00217">
    <property type="entry name" value="SUGAR_TRANSPORT_2"/>
    <property type="match status" value="1"/>
</dbReference>
<feature type="transmembrane region" description="Helical" evidence="10">
    <location>
        <begin position="382"/>
        <end position="407"/>
    </location>
</feature>
<sequence>MVEPVKGTVRKDYEGRNTVYTFLVVITAALTGLLLGYDNGIMGGVVTMRDFQDKFFPSVANHGDGETGGASDPYCKYNDHMLELVVSCLYLAAIVGALGSEVTSRKYGRRVTMVISGIFFTAGAVLLAAAVNMGMLVIGRLVLGLGVGVGTTVGPVYLSEIAPPKLRGTLNVIFQLLITIGILAAGLINLGAQYIHPWGWRLSLGIAGVPGIIIFLAGLVLPDSPSSLAERGRFDKARHVLERCRGVQNVDIEYEDIMEAARQSNLIKSPYYNILKRKYRPQLIIACIFMIFQQFDGINAIIFYAPVLFEGIAGGSTGALLNTVVVNLVNVFATFGAIAFVDRLGRRNMLLIASVHMFVTQIIVAGLLGAEFEKFGSGLPQSISIAILIICIYICGHAYGWGPIGWLYPCEIQPLETRAAGSAINVSSNMLFTFVIGQSFTTMLCSMRYGVFLFFAGCLVIAGLVVYFFFPETTGIPVETTHTVFRDHWFWPKAYPEILTVHEADIPPPAKTTAPAEDRANAKV</sequence>
<dbReference type="PRINTS" id="PR00171">
    <property type="entry name" value="SUGRTRNSPORT"/>
</dbReference>
<evidence type="ECO:0000256" key="7">
    <source>
        <dbReference type="ARBA" id="ARBA00022989"/>
    </source>
</evidence>
<feature type="transmembrane region" description="Helical" evidence="10">
    <location>
        <begin position="111"/>
        <end position="131"/>
    </location>
</feature>
<dbReference type="AlphaFoldDB" id="I0YVF2"/>
<dbReference type="InterPro" id="IPR045262">
    <property type="entry name" value="STP/PLT_plant"/>
</dbReference>
<accession>I0YVF2</accession>
<dbReference type="Pfam" id="PF00083">
    <property type="entry name" value="Sugar_tr"/>
    <property type="match status" value="1"/>
</dbReference>
<evidence type="ECO:0000256" key="4">
    <source>
        <dbReference type="ARBA" id="ARBA00022597"/>
    </source>
</evidence>
<dbReference type="NCBIfam" id="TIGR00879">
    <property type="entry name" value="SP"/>
    <property type="match status" value="1"/>
</dbReference>
<keyword evidence="4" id="KW-0762">Sugar transport</keyword>
<dbReference type="FunFam" id="1.20.1250.20:FF:000002">
    <property type="entry name" value="Sugar transport protein 13"/>
    <property type="match status" value="1"/>
</dbReference>
<evidence type="ECO:0000256" key="9">
    <source>
        <dbReference type="RuleBase" id="RU003346"/>
    </source>
</evidence>
<reference evidence="12 13" key="1">
    <citation type="journal article" date="2012" name="Genome Biol.">
        <title>The genome of the polar eukaryotic microalga coccomyxa subellipsoidea reveals traits of cold adaptation.</title>
        <authorList>
            <person name="Blanc G."/>
            <person name="Agarkova I."/>
            <person name="Grimwood J."/>
            <person name="Kuo A."/>
            <person name="Brueggeman A."/>
            <person name="Dunigan D."/>
            <person name="Gurnon J."/>
            <person name="Ladunga I."/>
            <person name="Lindquist E."/>
            <person name="Lucas S."/>
            <person name="Pangilinan J."/>
            <person name="Proschold T."/>
            <person name="Salamov A."/>
            <person name="Schmutz J."/>
            <person name="Weeks D."/>
            <person name="Yamada T."/>
            <person name="Claverie J.M."/>
            <person name="Grigoriev I."/>
            <person name="Van Etten J."/>
            <person name="Lomsadze A."/>
            <person name="Borodovsky M."/>
        </authorList>
    </citation>
    <scope>NUCLEOTIDE SEQUENCE [LARGE SCALE GENOMIC DNA]</scope>
    <source>
        <strain evidence="12 13">C-169</strain>
    </source>
</reference>
<dbReference type="InterPro" id="IPR005829">
    <property type="entry name" value="Sugar_transporter_CS"/>
</dbReference>
<evidence type="ECO:0000256" key="10">
    <source>
        <dbReference type="SAM" id="Phobius"/>
    </source>
</evidence>
<dbReference type="PANTHER" id="PTHR23500">
    <property type="entry name" value="SOLUTE CARRIER FAMILY 2, FACILITATED GLUCOSE TRANSPORTER"/>
    <property type="match status" value="1"/>
</dbReference>
<comment type="subcellular location">
    <subcellularLocation>
        <location evidence="1">Membrane</location>
        <topology evidence="1">Multi-pass membrane protein</topology>
    </subcellularLocation>
</comment>
<dbReference type="PROSITE" id="PS00216">
    <property type="entry name" value="SUGAR_TRANSPORT_1"/>
    <property type="match status" value="1"/>
</dbReference>
<dbReference type="EMBL" id="AGSI01000010">
    <property type="protein sequence ID" value="EIE22371.1"/>
    <property type="molecule type" value="Genomic_DNA"/>
</dbReference>
<feature type="transmembrane region" description="Helical" evidence="10">
    <location>
        <begin position="348"/>
        <end position="370"/>
    </location>
</feature>
<feature type="transmembrane region" description="Helical" evidence="10">
    <location>
        <begin position="319"/>
        <end position="341"/>
    </location>
</feature>
<dbReference type="GeneID" id="17040357"/>
<feature type="transmembrane region" description="Helical" evidence="10">
    <location>
        <begin position="449"/>
        <end position="470"/>
    </location>
</feature>
<evidence type="ECO:0000313" key="12">
    <source>
        <dbReference type="EMBL" id="EIE22371.1"/>
    </source>
</evidence>
<name>I0YVF2_COCSC</name>
<evidence type="ECO:0000259" key="11">
    <source>
        <dbReference type="PROSITE" id="PS50850"/>
    </source>
</evidence>
<protein>
    <submittedName>
        <fullName evidence="12">General substrate transporter</fullName>
    </submittedName>
</protein>
<evidence type="ECO:0000256" key="3">
    <source>
        <dbReference type="ARBA" id="ARBA00022448"/>
    </source>
</evidence>
<evidence type="ECO:0000256" key="8">
    <source>
        <dbReference type="ARBA" id="ARBA00023136"/>
    </source>
</evidence>
<dbReference type="SUPFAM" id="SSF103473">
    <property type="entry name" value="MFS general substrate transporter"/>
    <property type="match status" value="1"/>
</dbReference>
<evidence type="ECO:0000256" key="1">
    <source>
        <dbReference type="ARBA" id="ARBA00004141"/>
    </source>
</evidence>
<feature type="transmembrane region" description="Helical" evidence="10">
    <location>
        <begin position="19"/>
        <end position="37"/>
    </location>
</feature>
<evidence type="ECO:0000256" key="5">
    <source>
        <dbReference type="ARBA" id="ARBA00022692"/>
    </source>
</evidence>
<feature type="transmembrane region" description="Helical" evidence="10">
    <location>
        <begin position="170"/>
        <end position="192"/>
    </location>
</feature>
<feature type="transmembrane region" description="Helical" evidence="10">
    <location>
        <begin position="283"/>
        <end position="307"/>
    </location>
</feature>
<dbReference type="GO" id="GO:0015145">
    <property type="term" value="F:monosaccharide transmembrane transporter activity"/>
    <property type="evidence" value="ECO:0007669"/>
    <property type="project" value="InterPro"/>
</dbReference>
<keyword evidence="13" id="KW-1185">Reference proteome</keyword>
<dbReference type="InterPro" id="IPR044778">
    <property type="entry name" value="MFS_STP/MST-like_plant"/>
</dbReference>
<comment type="caution">
    <text evidence="12">The sequence shown here is derived from an EMBL/GenBank/DDBJ whole genome shotgun (WGS) entry which is preliminary data.</text>
</comment>
<dbReference type="Proteomes" id="UP000007264">
    <property type="component" value="Unassembled WGS sequence"/>
</dbReference>
<dbReference type="InterPro" id="IPR005828">
    <property type="entry name" value="MFS_sugar_transport-like"/>
</dbReference>
<dbReference type="PROSITE" id="PS50850">
    <property type="entry name" value="MFS"/>
    <property type="match status" value="1"/>
</dbReference>
<evidence type="ECO:0000313" key="13">
    <source>
        <dbReference type="Proteomes" id="UP000007264"/>
    </source>
</evidence>
<dbReference type="eggNOG" id="KOG0254">
    <property type="taxonomic scope" value="Eukaryota"/>
</dbReference>
<keyword evidence="6" id="KW-0769">Symport</keyword>
<feature type="transmembrane region" description="Helical" evidence="10">
    <location>
        <begin position="419"/>
        <end position="437"/>
    </location>
</feature>
<feature type="transmembrane region" description="Helical" evidence="10">
    <location>
        <begin position="137"/>
        <end position="158"/>
    </location>
</feature>
<keyword evidence="3 9" id="KW-0813">Transport</keyword>
<evidence type="ECO:0000256" key="6">
    <source>
        <dbReference type="ARBA" id="ARBA00022847"/>
    </source>
</evidence>
<feature type="domain" description="Major facilitator superfamily (MFS) profile" evidence="11">
    <location>
        <begin position="24"/>
        <end position="474"/>
    </location>
</feature>
<feature type="transmembrane region" description="Helical" evidence="10">
    <location>
        <begin position="81"/>
        <end position="99"/>
    </location>
</feature>
<dbReference type="CDD" id="cd17361">
    <property type="entry name" value="MFS_STP"/>
    <property type="match status" value="1"/>
</dbReference>
<dbReference type="PANTHER" id="PTHR23500:SF357">
    <property type="entry name" value="IP12678P"/>
    <property type="match status" value="1"/>
</dbReference>
<dbReference type="Gene3D" id="1.20.1250.20">
    <property type="entry name" value="MFS general substrate transporter like domains"/>
    <property type="match status" value="1"/>
</dbReference>
<keyword evidence="8 10" id="KW-0472">Membrane</keyword>
<dbReference type="OrthoDB" id="8120565at2759"/>
<dbReference type="InterPro" id="IPR036259">
    <property type="entry name" value="MFS_trans_sf"/>
</dbReference>
<dbReference type="GO" id="GO:0015293">
    <property type="term" value="F:symporter activity"/>
    <property type="evidence" value="ECO:0007669"/>
    <property type="project" value="UniProtKB-KW"/>
</dbReference>
<feature type="transmembrane region" description="Helical" evidence="10">
    <location>
        <begin position="198"/>
        <end position="221"/>
    </location>
</feature>
<organism evidence="12 13">
    <name type="scientific">Coccomyxa subellipsoidea (strain C-169)</name>
    <name type="common">Green microalga</name>
    <dbReference type="NCBI Taxonomy" id="574566"/>
    <lineage>
        <taxon>Eukaryota</taxon>
        <taxon>Viridiplantae</taxon>
        <taxon>Chlorophyta</taxon>
        <taxon>core chlorophytes</taxon>
        <taxon>Trebouxiophyceae</taxon>
        <taxon>Trebouxiophyceae incertae sedis</taxon>
        <taxon>Coccomyxaceae</taxon>
        <taxon>Coccomyxa</taxon>
        <taxon>Coccomyxa subellipsoidea</taxon>
    </lineage>
</organism>